<reference evidence="1 2" key="1">
    <citation type="submission" date="2012-04" db="EMBL/GenBank/DDBJ databases">
        <title>The Genome Sequence of Saprolegnia declina VS20.</title>
        <authorList>
            <consortium name="The Broad Institute Genome Sequencing Platform"/>
            <person name="Russ C."/>
            <person name="Nusbaum C."/>
            <person name="Tyler B."/>
            <person name="van West P."/>
            <person name="Dieguez-Uribeondo J."/>
            <person name="de Bruijn I."/>
            <person name="Tripathy S."/>
            <person name="Jiang R."/>
            <person name="Young S.K."/>
            <person name="Zeng Q."/>
            <person name="Gargeya S."/>
            <person name="Fitzgerald M."/>
            <person name="Haas B."/>
            <person name="Abouelleil A."/>
            <person name="Alvarado L."/>
            <person name="Arachchi H.M."/>
            <person name="Berlin A."/>
            <person name="Chapman S.B."/>
            <person name="Goldberg J."/>
            <person name="Griggs A."/>
            <person name="Gujja S."/>
            <person name="Hansen M."/>
            <person name="Howarth C."/>
            <person name="Imamovic A."/>
            <person name="Larimer J."/>
            <person name="McCowen C."/>
            <person name="Montmayeur A."/>
            <person name="Murphy C."/>
            <person name="Neiman D."/>
            <person name="Pearson M."/>
            <person name="Priest M."/>
            <person name="Roberts A."/>
            <person name="Saif S."/>
            <person name="Shea T."/>
            <person name="Sisk P."/>
            <person name="Sykes S."/>
            <person name="Wortman J."/>
            <person name="Nusbaum C."/>
            <person name="Birren B."/>
        </authorList>
    </citation>
    <scope>NUCLEOTIDE SEQUENCE [LARGE SCALE GENOMIC DNA]</scope>
    <source>
        <strain evidence="1 2">VS20</strain>
    </source>
</reference>
<dbReference type="Proteomes" id="UP000030762">
    <property type="component" value="Unassembled WGS sequence"/>
</dbReference>
<dbReference type="VEuPathDB" id="FungiDB:SDRG_14080"/>
<dbReference type="AlphaFoldDB" id="T0Q3X0"/>
<name>T0Q3X0_SAPDV</name>
<evidence type="ECO:0000313" key="1">
    <source>
        <dbReference type="EMBL" id="EQC28120.1"/>
    </source>
</evidence>
<gene>
    <name evidence="1" type="ORF">SDRG_14080</name>
</gene>
<sequence length="287" mass="30905">MPNTASTLSQRYYDFANVTFPSMVDDGAYRVCVKTNEPPTNAVIWLESKKTKLQWQCVIEDFTKHMKSAFALPNAVILAAIKNGLAAIDEAASKVGDAATMPSVVPASTINLCAEKTSLALRLEIKMSPEWTTGYSFEMTPIEVKVVDILEARIRDLEAIVARPRLVFCTVTGTVAGVNLPCTWTTPDVKKASALIRLDDNAESVVLLQQGVYTIQCACQSVATTSASISLYIGATCVKTSSYTTQYNSSQMLDIAHVADLDAGTHLQLLGGIAYGVGVSMTVILHV</sequence>
<evidence type="ECO:0000313" key="2">
    <source>
        <dbReference type="Proteomes" id="UP000030762"/>
    </source>
</evidence>
<dbReference type="OMA" id="RPRLVFC"/>
<keyword evidence="2" id="KW-1185">Reference proteome</keyword>
<dbReference type="OrthoDB" id="79107at2759"/>
<organism evidence="1 2">
    <name type="scientific">Saprolegnia diclina (strain VS20)</name>
    <dbReference type="NCBI Taxonomy" id="1156394"/>
    <lineage>
        <taxon>Eukaryota</taxon>
        <taxon>Sar</taxon>
        <taxon>Stramenopiles</taxon>
        <taxon>Oomycota</taxon>
        <taxon>Saprolegniomycetes</taxon>
        <taxon>Saprolegniales</taxon>
        <taxon>Saprolegniaceae</taxon>
        <taxon>Saprolegnia</taxon>
    </lineage>
</organism>
<dbReference type="EMBL" id="JH767198">
    <property type="protein sequence ID" value="EQC28120.1"/>
    <property type="molecule type" value="Genomic_DNA"/>
</dbReference>
<proteinExistence type="predicted"/>
<dbReference type="GeneID" id="19954807"/>
<protein>
    <submittedName>
        <fullName evidence="1">Uncharacterized protein</fullName>
    </submittedName>
</protein>
<dbReference type="InParanoid" id="T0Q3X0"/>
<dbReference type="RefSeq" id="XP_008618406.1">
    <property type="nucleotide sequence ID" value="XM_008620184.1"/>
</dbReference>
<accession>T0Q3X0</accession>